<dbReference type="GO" id="GO:0007166">
    <property type="term" value="P:cell surface receptor signaling pathway"/>
    <property type="evidence" value="ECO:0007669"/>
    <property type="project" value="InterPro"/>
</dbReference>
<feature type="transmembrane region" description="Helical" evidence="7">
    <location>
        <begin position="218"/>
        <end position="238"/>
    </location>
</feature>
<evidence type="ECO:0000313" key="9">
    <source>
        <dbReference type="EMBL" id="KPJ17213.1"/>
    </source>
</evidence>
<dbReference type="EMBL" id="KQ460195">
    <property type="protein sequence ID" value="KPJ17213.1"/>
    <property type="molecule type" value="Genomic_DNA"/>
</dbReference>
<dbReference type="PROSITE" id="PS50261">
    <property type="entry name" value="G_PROTEIN_RECEP_F2_4"/>
    <property type="match status" value="1"/>
</dbReference>
<dbReference type="GO" id="GO:0004930">
    <property type="term" value="F:G protein-coupled receptor activity"/>
    <property type="evidence" value="ECO:0007669"/>
    <property type="project" value="InterPro"/>
</dbReference>
<keyword evidence="5" id="KW-0175">Coiled coil</keyword>
<dbReference type="InterPro" id="IPR053231">
    <property type="entry name" value="GPCR_LN-TM7"/>
</dbReference>
<dbReference type="PANTHER" id="PTHR45902:SF4">
    <property type="entry name" value="G-PROTEIN COUPLED RECEPTORS FAMILY 2 PROFILE 2 DOMAIN-CONTAINING PROTEIN"/>
    <property type="match status" value="1"/>
</dbReference>
<gene>
    <name evidence="9" type="ORF">RR48_01562</name>
</gene>
<proteinExistence type="predicted"/>
<evidence type="ECO:0000259" key="8">
    <source>
        <dbReference type="PROSITE" id="PS50261"/>
    </source>
</evidence>
<dbReference type="Pfam" id="PF00002">
    <property type="entry name" value="7tm_2"/>
    <property type="match status" value="1"/>
</dbReference>
<dbReference type="STRING" id="76193.A0A0N1I9A4"/>
<feature type="transmembrane region" description="Helical" evidence="7">
    <location>
        <begin position="328"/>
        <end position="350"/>
    </location>
</feature>
<dbReference type="Gene3D" id="1.20.1070.10">
    <property type="entry name" value="Rhodopsin 7-helix transmembrane proteins"/>
    <property type="match status" value="1"/>
</dbReference>
<evidence type="ECO:0000256" key="7">
    <source>
        <dbReference type="SAM" id="Phobius"/>
    </source>
</evidence>
<evidence type="ECO:0000256" key="1">
    <source>
        <dbReference type="ARBA" id="ARBA00004141"/>
    </source>
</evidence>
<feature type="transmembrane region" description="Helical" evidence="7">
    <location>
        <begin position="291"/>
        <end position="308"/>
    </location>
</feature>
<feature type="region of interest" description="Disordered" evidence="6">
    <location>
        <begin position="573"/>
        <end position="593"/>
    </location>
</feature>
<feature type="transmembrane region" description="Helical" evidence="7">
    <location>
        <begin position="258"/>
        <end position="279"/>
    </location>
</feature>
<evidence type="ECO:0000256" key="2">
    <source>
        <dbReference type="ARBA" id="ARBA00022692"/>
    </source>
</evidence>
<sequence>MKHILKFESATICCSIKERRRLYRLVNAEQIDIIKNKQVPKCDANQQNKTVAKNHHVRRSSVDDSFFENQKKESYKSYQPVAIKYHKTYPRADERTEYDTNSYDNDYDAVVSNFTSSIYDDNPPLYPNPEDFTKNLGENKEQNEVDLPDDSLADADLKEHNIIDSVTYLYGFSNCQGSKNGWIILIVINTAISCTLLVVAMLWLLISEFAAKFRQESKLYPITINLCSCFIACALIYAKAIGGSSSPYVCEKIALLLHYTYLTCSTWIVTMAAALTEYCAYDSIIPLKYNYLFAYGIPAFVVMFNYAISLEQYEIKHYCWMSLEKGMVMGFMMPAMLLIVLNTGIILLGLRLVHRKQSEAIQARLQELLDRQEANFRRTEQVSDNIRMNENNEMIDNLYAAGTSRKNTDSSETLDKDYNASDDNCYINIDLPNECNIDEGMEPNIQDKEGQYRNGGNATYLEPIWMKFNWGTEGNDLKTYLNLCLVLEPFFAINWVMGVAAIENAAHWTTPTIYLVLSLTMYVYFAVTICSNLPILAEKTPVAVVTSTCVNDIVGEPTIIPTRTTDNIPLLDPAVQQPNGTPAPADTISTISI</sequence>
<accession>A0A0N1I9A4</accession>
<feature type="coiled-coil region" evidence="5">
    <location>
        <begin position="355"/>
        <end position="382"/>
    </location>
</feature>
<dbReference type="InParanoid" id="A0A0N1I9A4"/>
<dbReference type="InterPro" id="IPR017981">
    <property type="entry name" value="GPCR_2-like_7TM"/>
</dbReference>
<name>A0A0N1I9A4_PAPMA</name>
<dbReference type="Proteomes" id="UP000053240">
    <property type="component" value="Unassembled WGS sequence"/>
</dbReference>
<organism evidence="9 10">
    <name type="scientific">Papilio machaon</name>
    <name type="common">Old World swallowtail butterfly</name>
    <dbReference type="NCBI Taxonomy" id="76193"/>
    <lineage>
        <taxon>Eukaryota</taxon>
        <taxon>Metazoa</taxon>
        <taxon>Ecdysozoa</taxon>
        <taxon>Arthropoda</taxon>
        <taxon>Hexapoda</taxon>
        <taxon>Insecta</taxon>
        <taxon>Pterygota</taxon>
        <taxon>Neoptera</taxon>
        <taxon>Endopterygota</taxon>
        <taxon>Lepidoptera</taxon>
        <taxon>Glossata</taxon>
        <taxon>Ditrysia</taxon>
        <taxon>Papilionoidea</taxon>
        <taxon>Papilionidae</taxon>
        <taxon>Papilioninae</taxon>
        <taxon>Papilio</taxon>
    </lineage>
</organism>
<protein>
    <submittedName>
        <fullName evidence="9">Cadherin EGF LAG seven-pass G-type receptor 1</fullName>
    </submittedName>
</protein>
<keyword evidence="3 7" id="KW-1133">Transmembrane helix</keyword>
<keyword evidence="9" id="KW-0675">Receptor</keyword>
<feature type="transmembrane region" description="Helical" evidence="7">
    <location>
        <begin position="480"/>
        <end position="502"/>
    </location>
</feature>
<evidence type="ECO:0000256" key="6">
    <source>
        <dbReference type="SAM" id="MobiDB-lite"/>
    </source>
</evidence>
<feature type="transmembrane region" description="Helical" evidence="7">
    <location>
        <begin position="182"/>
        <end position="206"/>
    </location>
</feature>
<reference evidence="9 10" key="1">
    <citation type="journal article" date="2015" name="Nat. Commun.">
        <title>Outbred genome sequencing and CRISPR/Cas9 gene editing in butterflies.</title>
        <authorList>
            <person name="Li X."/>
            <person name="Fan D."/>
            <person name="Zhang W."/>
            <person name="Liu G."/>
            <person name="Zhang L."/>
            <person name="Zhao L."/>
            <person name="Fang X."/>
            <person name="Chen L."/>
            <person name="Dong Y."/>
            <person name="Chen Y."/>
            <person name="Ding Y."/>
            <person name="Zhao R."/>
            <person name="Feng M."/>
            <person name="Zhu Y."/>
            <person name="Feng Y."/>
            <person name="Jiang X."/>
            <person name="Zhu D."/>
            <person name="Xiang H."/>
            <person name="Feng X."/>
            <person name="Li S."/>
            <person name="Wang J."/>
            <person name="Zhang G."/>
            <person name="Kronforst M.R."/>
            <person name="Wang W."/>
        </authorList>
    </citation>
    <scope>NUCLEOTIDE SEQUENCE [LARGE SCALE GENOMIC DNA]</scope>
    <source>
        <strain evidence="9">Ya'a_city_454_Pm</strain>
        <tissue evidence="9">Whole body</tissue>
    </source>
</reference>
<feature type="domain" description="G-protein coupled receptors family 2 profile 2" evidence="8">
    <location>
        <begin position="182"/>
        <end position="358"/>
    </location>
</feature>
<evidence type="ECO:0000256" key="3">
    <source>
        <dbReference type="ARBA" id="ARBA00022989"/>
    </source>
</evidence>
<keyword evidence="2 7" id="KW-0812">Transmembrane</keyword>
<dbReference type="PANTHER" id="PTHR45902">
    <property type="entry name" value="LATROPHILIN RECEPTOR-LIKE PROTEIN A"/>
    <property type="match status" value="1"/>
</dbReference>
<dbReference type="AlphaFoldDB" id="A0A0N1I9A4"/>
<comment type="subcellular location">
    <subcellularLocation>
        <location evidence="1">Membrane</location>
        <topology evidence="1">Multi-pass membrane protein</topology>
    </subcellularLocation>
</comment>
<keyword evidence="4 7" id="KW-0472">Membrane</keyword>
<keyword evidence="10" id="KW-1185">Reference proteome</keyword>
<evidence type="ECO:0000256" key="4">
    <source>
        <dbReference type="ARBA" id="ARBA00023136"/>
    </source>
</evidence>
<feature type="transmembrane region" description="Helical" evidence="7">
    <location>
        <begin position="514"/>
        <end position="537"/>
    </location>
</feature>
<evidence type="ECO:0000256" key="5">
    <source>
        <dbReference type="SAM" id="Coils"/>
    </source>
</evidence>
<evidence type="ECO:0000313" key="10">
    <source>
        <dbReference type="Proteomes" id="UP000053240"/>
    </source>
</evidence>
<dbReference type="InterPro" id="IPR000832">
    <property type="entry name" value="GPCR_2_secretin-like"/>
</dbReference>
<dbReference type="GO" id="GO:0016020">
    <property type="term" value="C:membrane"/>
    <property type="evidence" value="ECO:0007669"/>
    <property type="project" value="UniProtKB-SubCell"/>
</dbReference>